<dbReference type="AlphaFoldDB" id="A0A0B7BZV0"/>
<dbReference type="EMBL" id="HACG01051582">
    <property type="protein sequence ID" value="CEK98453.1"/>
    <property type="molecule type" value="Transcribed_RNA"/>
</dbReference>
<protein>
    <submittedName>
        <fullName evidence="1">Uncharacterized protein</fullName>
    </submittedName>
</protein>
<accession>A0A0B7BZV0</accession>
<evidence type="ECO:0000313" key="1">
    <source>
        <dbReference type="EMBL" id="CEK98453.1"/>
    </source>
</evidence>
<gene>
    <name evidence="1" type="primary">ORF218751</name>
</gene>
<feature type="non-terminal residue" evidence="1">
    <location>
        <position position="1"/>
    </location>
</feature>
<proteinExistence type="predicted"/>
<name>A0A0B7BZV0_9EUPU</name>
<sequence length="68" mass="7408">GGGGGGVSAQHSARVAEFNYYQCTGVQSIYGMVNSWLYQAENGLGTIQNRCRIYYVNALLWTLSAERG</sequence>
<organism evidence="1">
    <name type="scientific">Arion vulgaris</name>
    <dbReference type="NCBI Taxonomy" id="1028688"/>
    <lineage>
        <taxon>Eukaryota</taxon>
        <taxon>Metazoa</taxon>
        <taxon>Spiralia</taxon>
        <taxon>Lophotrochozoa</taxon>
        <taxon>Mollusca</taxon>
        <taxon>Gastropoda</taxon>
        <taxon>Heterobranchia</taxon>
        <taxon>Euthyneura</taxon>
        <taxon>Panpulmonata</taxon>
        <taxon>Eupulmonata</taxon>
        <taxon>Stylommatophora</taxon>
        <taxon>Helicina</taxon>
        <taxon>Arionoidea</taxon>
        <taxon>Arionidae</taxon>
        <taxon>Arion</taxon>
    </lineage>
</organism>
<reference evidence="1" key="1">
    <citation type="submission" date="2014-12" db="EMBL/GenBank/DDBJ databases">
        <title>Insight into the proteome of Arion vulgaris.</title>
        <authorList>
            <person name="Aradska J."/>
            <person name="Bulat T."/>
            <person name="Smidak R."/>
            <person name="Sarate P."/>
            <person name="Gangsoo J."/>
            <person name="Sialana F."/>
            <person name="Bilban M."/>
            <person name="Lubec G."/>
        </authorList>
    </citation>
    <scope>NUCLEOTIDE SEQUENCE</scope>
    <source>
        <tissue evidence="1">Skin</tissue>
    </source>
</reference>